<gene>
    <name evidence="2" type="ORF">H6G05_18670</name>
</gene>
<protein>
    <submittedName>
        <fullName evidence="2">Uncharacterized protein</fullName>
    </submittedName>
</protein>
<sequence length="150" mass="17288">MVKKVKQPKQAREVPSPSKQPRIAVDPNSYYQKSPSWRVAKMEFVDPFGWHILDANGVNAIREKLANFETMTWKEILLDAKKQNHNISVDDLVKEAQDCLAEIFPEQLDELTSLRLTGKGRVWGIIDRGVMDLLWWDAGHRVCPSHKKHT</sequence>
<dbReference type="Proteomes" id="UP000618445">
    <property type="component" value="Unassembled WGS sequence"/>
</dbReference>
<evidence type="ECO:0000256" key="1">
    <source>
        <dbReference type="SAM" id="MobiDB-lite"/>
    </source>
</evidence>
<feature type="region of interest" description="Disordered" evidence="1">
    <location>
        <begin position="1"/>
        <end position="26"/>
    </location>
</feature>
<dbReference type="EMBL" id="JACJQY010000036">
    <property type="protein sequence ID" value="MBD2318865.1"/>
    <property type="molecule type" value="Genomic_DNA"/>
</dbReference>
<dbReference type="RefSeq" id="WP_190580251.1">
    <property type="nucleotide sequence ID" value="NZ_CAWPQU010000030.1"/>
</dbReference>
<reference evidence="2 3" key="1">
    <citation type="journal article" date="2020" name="ISME J.">
        <title>Comparative genomics reveals insights into cyanobacterial evolution and habitat adaptation.</title>
        <authorList>
            <person name="Chen M.Y."/>
            <person name="Teng W.K."/>
            <person name="Zhao L."/>
            <person name="Hu C.X."/>
            <person name="Zhou Y.K."/>
            <person name="Han B.P."/>
            <person name="Song L.R."/>
            <person name="Shu W.S."/>
        </authorList>
    </citation>
    <scope>NUCLEOTIDE SEQUENCE [LARGE SCALE GENOMIC DNA]</scope>
    <source>
        <strain evidence="2 3">FACHB-1050</strain>
    </source>
</reference>
<proteinExistence type="predicted"/>
<evidence type="ECO:0000313" key="2">
    <source>
        <dbReference type="EMBL" id="MBD2318865.1"/>
    </source>
</evidence>
<name>A0ABR8CER3_9CYAN</name>
<comment type="caution">
    <text evidence="2">The sequence shown here is derived from an EMBL/GenBank/DDBJ whole genome shotgun (WGS) entry which is preliminary data.</text>
</comment>
<organism evidence="2 3">
    <name type="scientific">Phormidium tenue FACHB-1050</name>
    <dbReference type="NCBI Taxonomy" id="2692857"/>
    <lineage>
        <taxon>Bacteria</taxon>
        <taxon>Bacillati</taxon>
        <taxon>Cyanobacteriota</taxon>
        <taxon>Cyanophyceae</taxon>
        <taxon>Oscillatoriophycideae</taxon>
        <taxon>Oscillatoriales</taxon>
        <taxon>Oscillatoriaceae</taxon>
        <taxon>Phormidium</taxon>
    </lineage>
</organism>
<evidence type="ECO:0000313" key="3">
    <source>
        <dbReference type="Proteomes" id="UP000618445"/>
    </source>
</evidence>
<accession>A0ABR8CER3</accession>
<keyword evidence="3" id="KW-1185">Reference proteome</keyword>